<keyword evidence="4" id="KW-1185">Reference proteome</keyword>
<dbReference type="PANTHER" id="PTHR30383:SF5">
    <property type="entry name" value="SGNH HYDROLASE-TYPE ESTERASE DOMAIN-CONTAINING PROTEIN"/>
    <property type="match status" value="1"/>
</dbReference>
<dbReference type="AlphaFoldDB" id="A0A919XRR8"/>
<dbReference type="Gene3D" id="3.40.50.1110">
    <property type="entry name" value="SGNH hydrolase"/>
    <property type="match status" value="1"/>
</dbReference>
<dbReference type="SUPFAM" id="SSF52266">
    <property type="entry name" value="SGNH hydrolase"/>
    <property type="match status" value="1"/>
</dbReference>
<comment type="caution">
    <text evidence="3">The sequence shown here is derived from an EMBL/GenBank/DDBJ whole genome shotgun (WGS) entry which is preliminary data.</text>
</comment>
<dbReference type="Gene3D" id="3.30.457.10">
    <property type="entry name" value="Copper amine oxidase-like, N-terminal domain"/>
    <property type="match status" value="1"/>
</dbReference>
<keyword evidence="1" id="KW-0732">Signal</keyword>
<reference evidence="3 4" key="1">
    <citation type="submission" date="2021-03" db="EMBL/GenBank/DDBJ databases">
        <title>Antimicrobial resistance genes in bacteria isolated from Japanese honey, and their potential for conferring macrolide and lincosamide resistance in the American foulbrood pathogen Paenibacillus larvae.</title>
        <authorList>
            <person name="Okamoto M."/>
            <person name="Kumagai M."/>
            <person name="Kanamori H."/>
            <person name="Takamatsu D."/>
        </authorList>
    </citation>
    <scope>NUCLEOTIDE SEQUENCE [LARGE SCALE GENOMIC DNA]</scope>
    <source>
        <strain evidence="3 4">J41TS12</strain>
    </source>
</reference>
<dbReference type="InterPro" id="IPR012854">
    <property type="entry name" value="Cu_amine_oxidase-like_N"/>
</dbReference>
<evidence type="ECO:0000313" key="4">
    <source>
        <dbReference type="Proteomes" id="UP000681162"/>
    </source>
</evidence>
<accession>A0A919XRR8</accession>
<dbReference type="Proteomes" id="UP000681162">
    <property type="component" value="Unassembled WGS sequence"/>
</dbReference>
<dbReference type="InterPro" id="IPR036582">
    <property type="entry name" value="Mao_N_sf"/>
</dbReference>
<name>A0A919XRR8_9BACL</name>
<feature type="chain" id="PRO_5036909413" description="Copper amine oxidase-like N-terminal domain-containing protein" evidence="1">
    <location>
        <begin position="34"/>
        <end position="431"/>
    </location>
</feature>
<dbReference type="InterPro" id="IPR001087">
    <property type="entry name" value="GDSL"/>
</dbReference>
<gene>
    <name evidence="3" type="ORF">J41TS12_26800</name>
</gene>
<dbReference type="PANTHER" id="PTHR30383">
    <property type="entry name" value="THIOESTERASE 1/PROTEASE 1/LYSOPHOSPHOLIPASE L1"/>
    <property type="match status" value="1"/>
</dbReference>
<dbReference type="GO" id="GO:0004622">
    <property type="term" value="F:phosphatidylcholine lysophospholipase activity"/>
    <property type="evidence" value="ECO:0007669"/>
    <property type="project" value="TreeGrafter"/>
</dbReference>
<dbReference type="RefSeq" id="WP_249413026.1">
    <property type="nucleotide sequence ID" value="NZ_BORR01000009.1"/>
</dbReference>
<feature type="signal peptide" evidence="1">
    <location>
        <begin position="1"/>
        <end position="33"/>
    </location>
</feature>
<evidence type="ECO:0000256" key="1">
    <source>
        <dbReference type="SAM" id="SignalP"/>
    </source>
</evidence>
<proteinExistence type="predicted"/>
<dbReference type="InterPro" id="IPR051532">
    <property type="entry name" value="Ester_Hydrolysis_Enzymes"/>
</dbReference>
<feature type="domain" description="Copper amine oxidase-like N-terminal" evidence="2">
    <location>
        <begin position="319"/>
        <end position="429"/>
    </location>
</feature>
<sequence length="431" mass="45771">MKKKSKIRSKGRVLLTGMLSLALLAGGGTAAFAETTANRAEAGGQTTIKQGSLQTIVAIGDSITAGYEPGMTETSAVYGYVDRIKEQALFHNRTEVTNYGILGLTSSGLLNYVKAIQEGIAVTADTIQPGISDPRISAFASGIPGTKTKLAQADTILITIGGNDVSQLIGQAKSMSAEQLETKAYELLTAYKTNIQEILSVLTVINPNAQIILADQYQPVPKIAGESQYVMLSKIAEGFTQAVDEAVAALAQEGKSVKAAHVAERFVGKELSYTHIFNEDVHPNQSGYETIAKVMAESIWGYYRITEAQNGKTELSVVVSGAELQTPYKPVVKNGQTFVVLRDITDAIGGTSKWDSKSSTATVSYNGSEVVIPIGAKTVTANGISLETASPAFLQKAGTEQKTYVPLALLVKGLGLDVQYSSKMKTVFINL</sequence>
<evidence type="ECO:0000313" key="3">
    <source>
        <dbReference type="EMBL" id="GIO37819.1"/>
    </source>
</evidence>
<dbReference type="SUPFAM" id="SSF55383">
    <property type="entry name" value="Copper amine oxidase, domain N"/>
    <property type="match status" value="1"/>
</dbReference>
<dbReference type="EMBL" id="BORR01000009">
    <property type="protein sequence ID" value="GIO37819.1"/>
    <property type="molecule type" value="Genomic_DNA"/>
</dbReference>
<dbReference type="Pfam" id="PF07833">
    <property type="entry name" value="Cu_amine_oxidN1"/>
    <property type="match status" value="1"/>
</dbReference>
<dbReference type="InterPro" id="IPR036514">
    <property type="entry name" value="SGNH_hydro_sf"/>
</dbReference>
<organism evidence="3 4">
    <name type="scientific">Paenibacillus antibioticophila</name>
    <dbReference type="NCBI Taxonomy" id="1274374"/>
    <lineage>
        <taxon>Bacteria</taxon>
        <taxon>Bacillati</taxon>
        <taxon>Bacillota</taxon>
        <taxon>Bacilli</taxon>
        <taxon>Bacillales</taxon>
        <taxon>Paenibacillaceae</taxon>
        <taxon>Paenibacillus</taxon>
    </lineage>
</organism>
<evidence type="ECO:0000259" key="2">
    <source>
        <dbReference type="Pfam" id="PF07833"/>
    </source>
</evidence>
<dbReference type="Pfam" id="PF00657">
    <property type="entry name" value="Lipase_GDSL"/>
    <property type="match status" value="1"/>
</dbReference>
<protein>
    <recommendedName>
        <fullName evidence="2">Copper amine oxidase-like N-terminal domain-containing protein</fullName>
    </recommendedName>
</protein>